<evidence type="ECO:0000313" key="2">
    <source>
        <dbReference type="Proteomes" id="UP000588158"/>
    </source>
</evidence>
<keyword evidence="2" id="KW-1185">Reference proteome</keyword>
<proteinExistence type="predicted"/>
<dbReference type="Proteomes" id="UP000588158">
    <property type="component" value="Unassembled WGS sequence"/>
</dbReference>
<protein>
    <submittedName>
        <fullName evidence="1">Uncharacterized protein</fullName>
    </submittedName>
</protein>
<dbReference type="EMBL" id="JACHLZ010000001">
    <property type="protein sequence ID" value="MBB5831916.1"/>
    <property type="molecule type" value="Genomic_DNA"/>
</dbReference>
<sequence length="149" mass="16938">MQENSPTAESLHAQIANHVFRFQKAYEKDPESFANQLEMMWTGLSYKATFEVEISEDPCIVVRYHLDHRGDPMIVEIAAVDERGRPIASQRVEQGHALWQAYQGWLALYDPDGEFEDVLEAAAAEVAHQEPGTISHRELKAELALEDEE</sequence>
<evidence type="ECO:0000313" key="1">
    <source>
        <dbReference type="EMBL" id="MBB5831916.1"/>
    </source>
</evidence>
<comment type="caution">
    <text evidence="1">The sequence shown here is derived from an EMBL/GenBank/DDBJ whole genome shotgun (WGS) entry which is preliminary data.</text>
</comment>
<name>A0A841AAN7_9MICO</name>
<gene>
    <name evidence="1" type="ORF">HNR70_001729</name>
</gene>
<accession>A0A841AAN7</accession>
<organism evidence="1 2">
    <name type="scientific">Brachybacterium aquaticum</name>
    <dbReference type="NCBI Taxonomy" id="1432564"/>
    <lineage>
        <taxon>Bacteria</taxon>
        <taxon>Bacillati</taxon>
        <taxon>Actinomycetota</taxon>
        <taxon>Actinomycetes</taxon>
        <taxon>Micrococcales</taxon>
        <taxon>Dermabacteraceae</taxon>
        <taxon>Brachybacterium</taxon>
    </lineage>
</organism>
<dbReference type="AlphaFoldDB" id="A0A841AAN7"/>
<dbReference type="RefSeq" id="WP_184325309.1">
    <property type="nucleotide sequence ID" value="NZ_JACHLZ010000001.1"/>
</dbReference>
<reference evidence="1 2" key="1">
    <citation type="submission" date="2020-08" db="EMBL/GenBank/DDBJ databases">
        <title>Sequencing the genomes of 1000 actinobacteria strains.</title>
        <authorList>
            <person name="Klenk H.-P."/>
        </authorList>
    </citation>
    <scope>NUCLEOTIDE SEQUENCE [LARGE SCALE GENOMIC DNA]</scope>
    <source>
        <strain evidence="1 2">DSM 28796</strain>
    </source>
</reference>